<feature type="domain" description="DUF4795" evidence="3">
    <location>
        <begin position="297"/>
        <end position="491"/>
    </location>
</feature>
<feature type="compositionally biased region" description="Low complexity" evidence="2">
    <location>
        <begin position="85"/>
        <end position="96"/>
    </location>
</feature>
<reference evidence="4" key="2">
    <citation type="submission" date="2025-08" db="UniProtKB">
        <authorList>
            <consortium name="Ensembl"/>
        </authorList>
    </citation>
    <scope>IDENTIFICATION</scope>
</reference>
<reference evidence="4 5" key="1">
    <citation type="journal article" date="2021" name="G3 (Bethesda)">
        <title>Improved contiguity of the threespine stickleback genome using long-read sequencing.</title>
        <authorList>
            <person name="Nath S."/>
            <person name="Shaw D.E."/>
            <person name="White M.A."/>
        </authorList>
    </citation>
    <scope>NUCLEOTIDE SEQUENCE [LARGE SCALE GENOMIC DNA]</scope>
    <source>
        <strain evidence="4 5">Lake Benthic</strain>
    </source>
</reference>
<reference evidence="4" key="3">
    <citation type="submission" date="2025-09" db="UniProtKB">
        <authorList>
            <consortium name="Ensembl"/>
        </authorList>
    </citation>
    <scope>IDENTIFICATION</scope>
</reference>
<dbReference type="Proteomes" id="UP000007635">
    <property type="component" value="Chromosome XI"/>
</dbReference>
<keyword evidence="1" id="KW-0175">Coiled coil</keyword>
<keyword evidence="5" id="KW-1185">Reference proteome</keyword>
<evidence type="ECO:0000313" key="4">
    <source>
        <dbReference type="Ensembl" id="ENSGACP00000056212.1"/>
    </source>
</evidence>
<dbReference type="GeneTree" id="ENSGT00940000167057"/>
<dbReference type="PANTHER" id="PTHR47080">
    <property type="entry name" value="CHROMOSOME 16 OPEN READING FRAME 96"/>
    <property type="match status" value="1"/>
</dbReference>
<proteinExistence type="predicted"/>
<dbReference type="Pfam" id="PF16043">
    <property type="entry name" value="DUF4795"/>
    <property type="match status" value="1"/>
</dbReference>
<dbReference type="Ensembl" id="ENSGACT00000087958.1">
    <property type="protein sequence ID" value="ENSGACP00000056212.1"/>
    <property type="gene ID" value="ENSGACG00000026523.1"/>
</dbReference>
<feature type="compositionally biased region" description="Basic and acidic residues" evidence="2">
    <location>
        <begin position="46"/>
        <end position="65"/>
    </location>
</feature>
<evidence type="ECO:0000259" key="3">
    <source>
        <dbReference type="Pfam" id="PF16043"/>
    </source>
</evidence>
<evidence type="ECO:0000256" key="1">
    <source>
        <dbReference type="SAM" id="Coils"/>
    </source>
</evidence>
<name>A0AAQ4QZF8_GASAC</name>
<feature type="compositionally biased region" description="Low complexity" evidence="2">
    <location>
        <begin position="255"/>
        <end position="266"/>
    </location>
</feature>
<dbReference type="InterPro" id="IPR032013">
    <property type="entry name" value="DUF4795"/>
</dbReference>
<evidence type="ECO:0000313" key="5">
    <source>
        <dbReference type="Proteomes" id="UP000007635"/>
    </source>
</evidence>
<dbReference type="AlphaFoldDB" id="A0AAQ4QZF8"/>
<feature type="region of interest" description="Disordered" evidence="2">
    <location>
        <begin position="253"/>
        <end position="272"/>
    </location>
</feature>
<feature type="region of interest" description="Disordered" evidence="2">
    <location>
        <begin position="46"/>
        <end position="100"/>
    </location>
</feature>
<protein>
    <recommendedName>
        <fullName evidence="3">DUF4795 domain-containing protein</fullName>
    </recommendedName>
</protein>
<accession>A0AAQ4QZF8</accession>
<sequence>MSEHTLFDLLNDAIETPQKGVVNFSALHALLHAVLRRLDARDAPWKDARDTPWKDARDTPWRAPERGGAGELKVEPGEELQQRIASPSSSSGPAAGDQLTRIRTCEDGVFKAMKLIEELREQRVHLKEEMKELCHQQKVEADPSQVQTCPLRVDALEETVRSLRDTFQKYPDPEALRGVGQLEARVTALEGGKADREQLTQLRERITTTSSPGSSEDVVDQLNQQRSLINGLMGDRQKLDDLRGALKDAVQSMTSQLAGSQSGQSSEGRKLSRLLQQQEQLQDAVSGLLQRPAGSTENAVVASEVQKVILQLQAKCENLHESISILNEDSRQKQSHLEELLRTTDQLEEKKADKQMVESGIKADKGALESKVSRRQFDSATEELSAMFHELLSKVTGQEQEWRKVVDRLSTEMECKLNRMELDSVKKQLEDGWKNYHQKLQAEGSPEQDDAAGIKRQLVARFHCLSCDRPLVMHSPSLNLSSSDGSSSHQPVRPFTIYTQEQFRHHCRSQQLSEETDCSRLSVPRSCGGSHTVTSAKELRSILQPSKQHVQVEVDQVLHLLILMSSIHHRHNKTPAFFCFIECT</sequence>
<dbReference type="PANTHER" id="PTHR47080:SF2">
    <property type="entry name" value="GLUTAMINE-RICH PROTEIN 2"/>
    <property type="match status" value="1"/>
</dbReference>
<feature type="coiled-coil region" evidence="1">
    <location>
        <begin position="109"/>
        <end position="136"/>
    </location>
</feature>
<organism evidence="4 5">
    <name type="scientific">Gasterosteus aculeatus aculeatus</name>
    <name type="common">three-spined stickleback</name>
    <dbReference type="NCBI Taxonomy" id="481459"/>
    <lineage>
        <taxon>Eukaryota</taxon>
        <taxon>Metazoa</taxon>
        <taxon>Chordata</taxon>
        <taxon>Craniata</taxon>
        <taxon>Vertebrata</taxon>
        <taxon>Euteleostomi</taxon>
        <taxon>Actinopterygii</taxon>
        <taxon>Neopterygii</taxon>
        <taxon>Teleostei</taxon>
        <taxon>Neoteleostei</taxon>
        <taxon>Acanthomorphata</taxon>
        <taxon>Eupercaria</taxon>
        <taxon>Perciformes</taxon>
        <taxon>Cottioidei</taxon>
        <taxon>Gasterosteales</taxon>
        <taxon>Gasterosteidae</taxon>
        <taxon>Gasterosteus</taxon>
    </lineage>
</organism>
<evidence type="ECO:0000256" key="2">
    <source>
        <dbReference type="SAM" id="MobiDB-lite"/>
    </source>
</evidence>